<sequence length="340" mass="38309">MSQTQGKPRTVEALEDLLKDLGVEEQEQGVVQLLLEYAHMFSRVLLQNATIASDIAGNSVITASDVRIARTLSEHVVERMPNSLLNIIEEVNSRKLNAQESSNPMPPEGVLMVEPNYCVKPSSFAKRTREKTRQPNKRNSTSSSFMAKVIFVLGPPGCGKGTQCRKIVENYGLVHLSAGDLLRAEQNRPDSPYSKLIEQHIKEGTIVPVEVTCKLIEKAMNDNKEAPGFLIDGFPRNKNNLDGWCETLAAHTKLQFVLYMECGMDVCIKRCLSRNQGRDDDNDESLKKRIKTYQESSMPIIQHFATLNLVRKVDSSKDPEQIFQQIEQIFNKDGSFKRKL</sequence>
<dbReference type="InterPro" id="IPR033690">
    <property type="entry name" value="Adenylat_kinase_CS"/>
</dbReference>
<keyword evidence="7 9" id="KW-0539">Nucleus</keyword>
<accession>A0A0V1FH69</accession>
<reference evidence="10 11" key="1">
    <citation type="submission" date="2015-01" db="EMBL/GenBank/DDBJ databases">
        <title>Evolution of Trichinella species and genotypes.</title>
        <authorList>
            <person name="Korhonen P.K."/>
            <person name="Edoardo P."/>
            <person name="Giuseppe L.R."/>
            <person name="Gasser R.B."/>
        </authorList>
    </citation>
    <scope>NUCLEOTIDE SEQUENCE [LARGE SCALE GENOMIC DNA]</scope>
    <source>
        <strain evidence="10">ISS470</strain>
    </source>
</reference>
<dbReference type="SUPFAM" id="SSF52540">
    <property type="entry name" value="P-loop containing nucleoside triphosphate hydrolases"/>
    <property type="match status" value="1"/>
</dbReference>
<feature type="binding site" evidence="9">
    <location>
        <begin position="233"/>
        <end position="236"/>
    </location>
    <ligand>
        <name>a ribonucleoside 5'-phosphate</name>
        <dbReference type="ChEBI" id="CHEBI:58043"/>
    </ligand>
</feature>
<keyword evidence="2 9" id="KW-0808">Transferase</keyword>
<evidence type="ECO:0000256" key="1">
    <source>
        <dbReference type="ARBA" id="ARBA00022490"/>
    </source>
</evidence>
<dbReference type="AlphaFoldDB" id="A0A0V1FH69"/>
<keyword evidence="4 9" id="KW-0418">Kinase</keyword>
<dbReference type="SUPFAM" id="SSF47113">
    <property type="entry name" value="Histone-fold"/>
    <property type="match status" value="1"/>
</dbReference>
<dbReference type="PANTHER" id="PTHR23359">
    <property type="entry name" value="NUCLEOTIDE KINASE"/>
    <property type="match status" value="1"/>
</dbReference>
<dbReference type="GO" id="GO:0033862">
    <property type="term" value="F:UMP kinase activity"/>
    <property type="evidence" value="ECO:0007669"/>
    <property type="project" value="RHEA"/>
</dbReference>
<dbReference type="OrthoDB" id="442176at2759"/>
<evidence type="ECO:0000256" key="6">
    <source>
        <dbReference type="ARBA" id="ARBA00022975"/>
    </source>
</evidence>
<dbReference type="GO" id="GO:0006352">
    <property type="term" value="P:DNA-templated transcription initiation"/>
    <property type="evidence" value="ECO:0007669"/>
    <property type="project" value="InterPro"/>
</dbReference>
<dbReference type="HAMAP" id="MF_03172">
    <property type="entry name" value="Adenylate_kinase_UMP_CMP_kin"/>
    <property type="match status" value="1"/>
</dbReference>
<dbReference type="GO" id="GO:0006221">
    <property type="term" value="P:pyrimidine nucleotide biosynthetic process"/>
    <property type="evidence" value="ECO:0007669"/>
    <property type="project" value="UniProtKB-UniRule"/>
</dbReference>
<evidence type="ECO:0000256" key="8">
    <source>
        <dbReference type="ARBA" id="ARBA00048116"/>
    </source>
</evidence>
<feature type="binding site" evidence="9">
    <location>
        <position position="183"/>
    </location>
    <ligand>
        <name>a ribonucleoside 5'-phosphate</name>
        <dbReference type="ChEBI" id="CHEBI:58043"/>
    </ligand>
</feature>
<evidence type="ECO:0000256" key="5">
    <source>
        <dbReference type="ARBA" id="ARBA00022840"/>
    </source>
</evidence>
<dbReference type="CDD" id="cd07979">
    <property type="entry name" value="HFD_TAF9"/>
    <property type="match status" value="1"/>
</dbReference>
<comment type="subunit">
    <text evidence="9">Monomer.</text>
</comment>
<keyword evidence="6 9" id="KW-0665">Pyrimidine biosynthesis</keyword>
<dbReference type="Pfam" id="PF00406">
    <property type="entry name" value="ADK"/>
    <property type="match status" value="1"/>
</dbReference>
<dbReference type="Proteomes" id="UP000054995">
    <property type="component" value="Unassembled WGS sequence"/>
</dbReference>
<dbReference type="Gene3D" id="3.40.50.300">
    <property type="entry name" value="P-loop containing nucleotide triphosphate hydrolases"/>
    <property type="match status" value="1"/>
</dbReference>
<comment type="cofactor">
    <cofactor evidence="9">
        <name>Mg(2+)</name>
        <dbReference type="ChEBI" id="CHEBI:18420"/>
    </cofactor>
    <text evidence="9">Binds 1 Mg(2+) ion per monomer.</text>
</comment>
<comment type="domain">
    <text evidence="9">Consists of three domains, a large central CORE domain and two small peripheral domains, NMPbind and LID, which undergo movements during catalysis. The LID domain closes over the site of phosphoryl transfer upon ATP binding. Assembling and dissambling the active center during each catalytic cycle provides an effective means to prevent ATP hydrolysis.</text>
</comment>
<feature type="binding site" evidence="9">
    <location>
        <begin position="205"/>
        <end position="207"/>
    </location>
    <ligand>
        <name>a ribonucleoside 5'-phosphate</name>
        <dbReference type="ChEBI" id="CHEBI:58043"/>
    </ligand>
</feature>
<name>A0A0V1FH69_TRIPS</name>
<dbReference type="GO" id="GO:0005634">
    <property type="term" value="C:nucleus"/>
    <property type="evidence" value="ECO:0007669"/>
    <property type="project" value="UniProtKB-SubCell"/>
</dbReference>
<feature type="binding site" evidence="9">
    <location>
        <position position="278"/>
    </location>
    <ligand>
        <name>a ribonucleoside 5'-phosphate</name>
        <dbReference type="ChEBI" id="CHEBI:58043"/>
    </ligand>
</feature>
<comment type="function">
    <text evidence="9">Catalyzes the phosphorylation of pyrimidine nucleoside monophosphates at the expense of ATP. Plays an important role in de novo pyrimidine nucleotide biosynthesis. Has preference for UMP and CMP as phosphate acceptors.</text>
</comment>
<keyword evidence="3 9" id="KW-0547">Nucleotide-binding</keyword>
<comment type="catalytic activity">
    <reaction evidence="9">
        <text>CMP + ATP = CDP + ADP</text>
        <dbReference type="Rhea" id="RHEA:11600"/>
        <dbReference type="ChEBI" id="CHEBI:30616"/>
        <dbReference type="ChEBI" id="CHEBI:58069"/>
        <dbReference type="ChEBI" id="CHEBI:60377"/>
        <dbReference type="ChEBI" id="CHEBI:456216"/>
        <dbReference type="EC" id="2.7.4.14"/>
    </reaction>
</comment>
<dbReference type="InterPro" id="IPR006266">
    <property type="entry name" value="UMP_CMP_kinase"/>
</dbReference>
<feature type="binding site" evidence="9">
    <location>
        <position position="317"/>
    </location>
    <ligand>
        <name>ATP</name>
        <dbReference type="ChEBI" id="CHEBI:30616"/>
    </ligand>
</feature>
<dbReference type="GO" id="GO:0036431">
    <property type="term" value="F:dCMP kinase activity"/>
    <property type="evidence" value="ECO:0007669"/>
    <property type="project" value="RHEA"/>
</dbReference>
<dbReference type="InterPro" id="IPR000850">
    <property type="entry name" value="Adenylat/UMP-CMP_kin"/>
</dbReference>
<dbReference type="InterPro" id="IPR009072">
    <property type="entry name" value="Histone-fold"/>
</dbReference>
<dbReference type="HAMAP" id="MF_00235">
    <property type="entry name" value="Adenylate_kinase_Adk"/>
    <property type="match status" value="1"/>
</dbReference>
<evidence type="ECO:0000256" key="7">
    <source>
        <dbReference type="ARBA" id="ARBA00023242"/>
    </source>
</evidence>
<evidence type="ECO:0000256" key="3">
    <source>
        <dbReference type="ARBA" id="ARBA00022741"/>
    </source>
</evidence>
<dbReference type="PRINTS" id="PR00094">
    <property type="entry name" value="ADENYLTKNASE"/>
</dbReference>
<keyword evidence="5 9" id="KW-0067">ATP-binding</keyword>
<feature type="binding site" evidence="9">
    <location>
        <position position="289"/>
    </location>
    <ligand>
        <name>a ribonucleoside 5'-phosphate</name>
        <dbReference type="ChEBI" id="CHEBI:58043"/>
    </ligand>
</feature>
<feature type="binding site" evidence="9">
    <location>
        <position position="240"/>
    </location>
    <ligand>
        <name>CMP</name>
        <dbReference type="ChEBI" id="CHEBI:60377"/>
    </ligand>
</feature>
<dbReference type="GO" id="GO:0006207">
    <property type="term" value="P:'de novo' pyrimidine nucleobase biosynthetic process"/>
    <property type="evidence" value="ECO:0007669"/>
    <property type="project" value="InterPro"/>
</dbReference>
<dbReference type="CDD" id="cd01428">
    <property type="entry name" value="ADK"/>
    <property type="match status" value="1"/>
</dbReference>
<dbReference type="Pfam" id="PF02291">
    <property type="entry name" value="TFIID-31kDa"/>
    <property type="match status" value="1"/>
</dbReference>
<evidence type="ECO:0000313" key="11">
    <source>
        <dbReference type="Proteomes" id="UP000054995"/>
    </source>
</evidence>
<comment type="catalytic activity">
    <reaction evidence="9">
        <text>dCMP + ATP = dCDP + ADP</text>
        <dbReference type="Rhea" id="RHEA:25094"/>
        <dbReference type="ChEBI" id="CHEBI:30616"/>
        <dbReference type="ChEBI" id="CHEBI:57566"/>
        <dbReference type="ChEBI" id="CHEBI:58593"/>
        <dbReference type="ChEBI" id="CHEBI:456216"/>
        <dbReference type="EC" id="2.7.4.14"/>
    </reaction>
</comment>
<proteinExistence type="inferred from homology"/>
<organism evidence="10 11">
    <name type="scientific">Trichinella pseudospiralis</name>
    <name type="common">Parasitic roundworm</name>
    <dbReference type="NCBI Taxonomy" id="6337"/>
    <lineage>
        <taxon>Eukaryota</taxon>
        <taxon>Metazoa</taxon>
        <taxon>Ecdysozoa</taxon>
        <taxon>Nematoda</taxon>
        <taxon>Enoplea</taxon>
        <taxon>Dorylaimia</taxon>
        <taxon>Trichinellida</taxon>
        <taxon>Trichinellidae</taxon>
        <taxon>Trichinella</taxon>
    </lineage>
</organism>
<gene>
    <name evidence="10" type="primary">C29F7.3</name>
    <name evidence="10" type="ORF">T4D_14199</name>
</gene>
<evidence type="ECO:0000256" key="2">
    <source>
        <dbReference type="ARBA" id="ARBA00022679"/>
    </source>
</evidence>
<dbReference type="EC" id="2.7.4.14" evidence="9"/>
<feature type="binding site" evidence="9">
    <location>
        <begin position="157"/>
        <end position="162"/>
    </location>
    <ligand>
        <name>ATP</name>
        <dbReference type="ChEBI" id="CHEBI:30616"/>
    </ligand>
</feature>
<comment type="similarity">
    <text evidence="9">Belongs to the adenylate kinase family. UMP-CMP kinase subfamily.</text>
</comment>
<keyword evidence="11" id="KW-1185">Reference proteome</keyword>
<evidence type="ECO:0000256" key="4">
    <source>
        <dbReference type="ARBA" id="ARBA00022777"/>
    </source>
</evidence>
<keyword evidence="1 9" id="KW-0963">Cytoplasm</keyword>
<dbReference type="GO" id="GO:0046982">
    <property type="term" value="F:protein heterodimerization activity"/>
    <property type="evidence" value="ECO:0007669"/>
    <property type="project" value="InterPro"/>
</dbReference>
<comment type="catalytic activity">
    <reaction evidence="8 9">
        <text>UMP + ATP = UDP + ADP</text>
        <dbReference type="Rhea" id="RHEA:24400"/>
        <dbReference type="ChEBI" id="CHEBI:30616"/>
        <dbReference type="ChEBI" id="CHEBI:57865"/>
        <dbReference type="ChEBI" id="CHEBI:58223"/>
        <dbReference type="ChEBI" id="CHEBI:456216"/>
        <dbReference type="EC" id="2.7.4.14"/>
    </reaction>
</comment>
<comment type="caution">
    <text evidence="10">The sequence shown here is derived from an EMBL/GenBank/DDBJ whole genome shotgun (WGS) entry which is preliminary data.</text>
</comment>
<comment type="caution">
    <text evidence="9">Lacks conserved residue(s) required for the propagation of feature annotation.</text>
</comment>
<dbReference type="PROSITE" id="PS00113">
    <property type="entry name" value="ADENYLATE_KINASE"/>
    <property type="match status" value="1"/>
</dbReference>
<dbReference type="EMBL" id="JYDT01000091">
    <property type="protein sequence ID" value="KRY85403.1"/>
    <property type="molecule type" value="Genomic_DNA"/>
</dbReference>
<evidence type="ECO:0000256" key="9">
    <source>
        <dbReference type="HAMAP-Rule" id="MF_03172"/>
    </source>
</evidence>
<dbReference type="Gene3D" id="1.10.20.10">
    <property type="entry name" value="Histone, subunit A"/>
    <property type="match status" value="1"/>
</dbReference>
<dbReference type="GO" id="GO:0036430">
    <property type="term" value="F:CMP kinase activity"/>
    <property type="evidence" value="ECO:0007669"/>
    <property type="project" value="RHEA"/>
</dbReference>
<dbReference type="GO" id="GO:0005737">
    <property type="term" value="C:cytoplasm"/>
    <property type="evidence" value="ECO:0007669"/>
    <property type="project" value="UniProtKB-SubCell"/>
</dbReference>
<feature type="region of interest" description="NMPbind" evidence="9">
    <location>
        <begin position="177"/>
        <end position="207"/>
    </location>
</feature>
<protein>
    <recommendedName>
        <fullName evidence="9">UMP-CMP kinase</fullName>
        <ecNumber evidence="9">2.7.4.14</ecNumber>
    </recommendedName>
    <alternativeName>
        <fullName evidence="9">Deoxycytidylate kinase</fullName>
        <shortName evidence="9">CK</shortName>
        <shortName evidence="9">dCMP kinase</shortName>
    </alternativeName>
    <alternativeName>
        <fullName evidence="9">Uridine monophosphate/cytidine monophosphate kinase</fullName>
        <shortName evidence="9">UMP/CMP kinase</shortName>
        <shortName evidence="9">UMP/CMPK</shortName>
    </alternativeName>
</protein>
<comment type="subcellular location">
    <subcellularLocation>
        <location evidence="9">Cytoplasm</location>
    </subcellularLocation>
    <subcellularLocation>
        <location evidence="9">Nucleus</location>
    </subcellularLocation>
</comment>
<dbReference type="NCBIfam" id="TIGR01359">
    <property type="entry name" value="UMP_CMP_kin_fam"/>
    <property type="match status" value="1"/>
</dbReference>
<dbReference type="InterPro" id="IPR027417">
    <property type="entry name" value="P-loop_NTPase"/>
</dbReference>
<evidence type="ECO:0000313" key="10">
    <source>
        <dbReference type="EMBL" id="KRY85403.1"/>
    </source>
</evidence>
<feature type="binding site" evidence="9">
    <location>
        <position position="274"/>
    </location>
    <ligand>
        <name>ATP</name>
        <dbReference type="ChEBI" id="CHEBI:30616"/>
    </ligand>
</feature>
<dbReference type="GO" id="GO:0005524">
    <property type="term" value="F:ATP binding"/>
    <property type="evidence" value="ECO:0007669"/>
    <property type="project" value="UniProtKB-KW"/>
</dbReference>
<dbReference type="InterPro" id="IPR003162">
    <property type="entry name" value="TFIID-31"/>
</dbReference>